<dbReference type="InterPro" id="IPR011010">
    <property type="entry name" value="DNA_brk_join_enz"/>
</dbReference>
<organism evidence="7 8">
    <name type="scientific">Listeria monocytogenes serotype 4a (strain M7)</name>
    <dbReference type="NCBI Taxonomy" id="1030009"/>
    <lineage>
        <taxon>Bacteria</taxon>
        <taxon>Bacillati</taxon>
        <taxon>Bacillota</taxon>
        <taxon>Bacilli</taxon>
        <taxon>Bacillales</taxon>
        <taxon>Listeriaceae</taxon>
        <taxon>Listeria</taxon>
    </lineage>
</organism>
<keyword evidence="2 4" id="KW-0238">DNA-binding</keyword>
<evidence type="ECO:0000256" key="1">
    <source>
        <dbReference type="ARBA" id="ARBA00008857"/>
    </source>
</evidence>
<dbReference type="RefSeq" id="WP_012580967.1">
    <property type="nucleotide sequence ID" value="NC_017537.1"/>
</dbReference>
<dbReference type="InterPro" id="IPR050090">
    <property type="entry name" value="Tyrosine_recombinase_XerCD"/>
</dbReference>
<keyword evidence="3" id="KW-0233">DNA recombination</keyword>
<evidence type="ECO:0000256" key="3">
    <source>
        <dbReference type="ARBA" id="ARBA00023172"/>
    </source>
</evidence>
<dbReference type="GO" id="GO:0015074">
    <property type="term" value="P:DNA integration"/>
    <property type="evidence" value="ECO:0007669"/>
    <property type="project" value="InterPro"/>
</dbReference>
<dbReference type="PANTHER" id="PTHR30349">
    <property type="entry name" value="PHAGE INTEGRASE-RELATED"/>
    <property type="match status" value="1"/>
</dbReference>
<sequence>MRRSNHLSLEEKAIVYQTIVPDDDFVFQEFIRSRRIRNVRETTIQYYTDAINVLKRDREYIHVQKPIMHLSQRDLEDMIMYWKGFMRANTINSKIKAFKAYYNFLYQQGFIKINPCENLSLLRVREEIRETLNPDEIKKIANHFKKKETFSSYRDLVIFQLLLDTGIRISEAVGINIQDIHSDYIIVVESKNLKQRIVYISKRMREKLTSYLKIRGNLSHTKVFINRDQLPYNKNTFQQNLREARVLCGIQKQVSPHVCRRTYAKNAILSGMDAFSLATLLGHSSLEVTKRYVQIWGKDLKIQSKLKKDYSHLF</sequence>
<dbReference type="EMBL" id="CP002816">
    <property type="protein sequence ID" value="AEH93181.1"/>
    <property type="molecule type" value="Genomic_DNA"/>
</dbReference>
<dbReference type="InterPro" id="IPR044068">
    <property type="entry name" value="CB"/>
</dbReference>
<dbReference type="CDD" id="cd00397">
    <property type="entry name" value="DNA_BRE_C"/>
    <property type="match status" value="1"/>
</dbReference>
<dbReference type="KEGG" id="lmq:LMM7_2176"/>
<protein>
    <submittedName>
        <fullName evidence="7">Putative integrase/recombinase</fullName>
    </submittedName>
</protein>
<dbReference type="PATRIC" id="fig|1030009.3.peg.2162"/>
<feature type="domain" description="Core-binding (CB)" evidence="6">
    <location>
        <begin position="21"/>
        <end position="106"/>
    </location>
</feature>
<dbReference type="HOGENOM" id="CLU_027562_9_2_9"/>
<evidence type="ECO:0000256" key="2">
    <source>
        <dbReference type="ARBA" id="ARBA00023125"/>
    </source>
</evidence>
<dbReference type="AlphaFoldDB" id="A0A0E0UXV7"/>
<evidence type="ECO:0000259" key="6">
    <source>
        <dbReference type="PROSITE" id="PS51900"/>
    </source>
</evidence>
<proteinExistence type="inferred from homology"/>
<name>A0A0E0UXV7_LISMM</name>
<dbReference type="SUPFAM" id="SSF56349">
    <property type="entry name" value="DNA breaking-rejoining enzymes"/>
    <property type="match status" value="1"/>
</dbReference>
<evidence type="ECO:0000313" key="8">
    <source>
        <dbReference type="Proteomes" id="UP000000486"/>
    </source>
</evidence>
<feature type="domain" description="Tyr recombinase" evidence="5">
    <location>
        <begin position="127"/>
        <end position="305"/>
    </location>
</feature>
<dbReference type="InterPro" id="IPR002104">
    <property type="entry name" value="Integrase_catalytic"/>
</dbReference>
<dbReference type="PROSITE" id="PS51900">
    <property type="entry name" value="CB"/>
    <property type="match status" value="1"/>
</dbReference>
<dbReference type="PROSITE" id="PS51898">
    <property type="entry name" value="TYR_RECOMBINASE"/>
    <property type="match status" value="1"/>
</dbReference>
<dbReference type="InterPro" id="IPR013762">
    <property type="entry name" value="Integrase-like_cat_sf"/>
</dbReference>
<evidence type="ECO:0000259" key="5">
    <source>
        <dbReference type="PROSITE" id="PS51898"/>
    </source>
</evidence>
<gene>
    <name evidence="7" type="ordered locus">LMM7_2176</name>
</gene>
<dbReference type="InterPro" id="IPR010998">
    <property type="entry name" value="Integrase_recombinase_N"/>
</dbReference>
<reference evidence="7 8" key="1">
    <citation type="journal article" date="2011" name="J. Bacteriol.">
        <title>Genome sequence of the nonpathogenic Listeria monocytogenes serovar 4a strain M7.</title>
        <authorList>
            <person name="Chen J."/>
            <person name="Xia Y."/>
            <person name="Cheng C."/>
            <person name="Fang C."/>
            <person name="Shan Y."/>
            <person name="Jin G."/>
            <person name="Fang W."/>
        </authorList>
    </citation>
    <scope>NUCLEOTIDE SEQUENCE [LARGE SCALE GENOMIC DNA]</scope>
    <source>
        <strain evidence="7 8">M7</strain>
    </source>
</reference>
<dbReference type="GO" id="GO:0006310">
    <property type="term" value="P:DNA recombination"/>
    <property type="evidence" value="ECO:0007669"/>
    <property type="project" value="UniProtKB-KW"/>
</dbReference>
<comment type="similarity">
    <text evidence="1">Belongs to the 'phage' integrase family.</text>
</comment>
<dbReference type="Gene3D" id="1.10.150.130">
    <property type="match status" value="1"/>
</dbReference>
<dbReference type="GO" id="GO:0003677">
    <property type="term" value="F:DNA binding"/>
    <property type="evidence" value="ECO:0007669"/>
    <property type="project" value="UniProtKB-UniRule"/>
</dbReference>
<evidence type="ECO:0000313" key="7">
    <source>
        <dbReference type="EMBL" id="AEH93181.1"/>
    </source>
</evidence>
<dbReference type="Pfam" id="PF00589">
    <property type="entry name" value="Phage_integrase"/>
    <property type="match status" value="1"/>
</dbReference>
<evidence type="ECO:0000256" key="4">
    <source>
        <dbReference type="PROSITE-ProRule" id="PRU01248"/>
    </source>
</evidence>
<dbReference type="PANTHER" id="PTHR30349:SF41">
    <property type="entry name" value="INTEGRASE_RECOMBINASE PROTEIN MJ0367-RELATED"/>
    <property type="match status" value="1"/>
</dbReference>
<accession>A0A0E0UXV7</accession>
<dbReference type="Gene3D" id="1.10.443.10">
    <property type="entry name" value="Intergrase catalytic core"/>
    <property type="match status" value="1"/>
</dbReference>
<dbReference type="Proteomes" id="UP000000486">
    <property type="component" value="Chromosome"/>
</dbReference>